<protein>
    <recommendedName>
        <fullName evidence="2">VOC domain-containing protein</fullName>
    </recommendedName>
</protein>
<proteinExistence type="predicted"/>
<name>A0ABT3SXW1_9GAMM</name>
<dbReference type="PANTHER" id="PTHR43048">
    <property type="entry name" value="METHYLMALONYL-COA EPIMERASE"/>
    <property type="match status" value="1"/>
</dbReference>
<keyword evidence="1" id="KW-0479">Metal-binding</keyword>
<organism evidence="3 4">
    <name type="scientific">Candidatus Seongchinamella marina</name>
    <dbReference type="NCBI Taxonomy" id="2518990"/>
    <lineage>
        <taxon>Bacteria</taxon>
        <taxon>Pseudomonadati</taxon>
        <taxon>Pseudomonadota</taxon>
        <taxon>Gammaproteobacteria</taxon>
        <taxon>Cellvibrionales</taxon>
        <taxon>Halieaceae</taxon>
        <taxon>Seongchinamella</taxon>
    </lineage>
</organism>
<evidence type="ECO:0000313" key="4">
    <source>
        <dbReference type="Proteomes" id="UP001143307"/>
    </source>
</evidence>
<comment type="caution">
    <text evidence="3">The sequence shown here is derived from an EMBL/GenBank/DDBJ whole genome shotgun (WGS) entry which is preliminary data.</text>
</comment>
<dbReference type="Gene3D" id="3.10.180.10">
    <property type="entry name" value="2,3-Dihydroxybiphenyl 1,2-Dioxygenase, domain 1"/>
    <property type="match status" value="1"/>
</dbReference>
<dbReference type="InterPro" id="IPR037523">
    <property type="entry name" value="VOC_core"/>
</dbReference>
<gene>
    <name evidence="3" type="ORF">EYC87_14720</name>
</gene>
<dbReference type="PROSITE" id="PS51819">
    <property type="entry name" value="VOC"/>
    <property type="match status" value="1"/>
</dbReference>
<reference evidence="3" key="1">
    <citation type="submission" date="2019-02" db="EMBL/GenBank/DDBJ databases">
        <authorList>
            <person name="Li S.-H."/>
        </authorList>
    </citation>
    <scope>NUCLEOTIDE SEQUENCE</scope>
    <source>
        <strain evidence="3">IMCC8485</strain>
    </source>
</reference>
<evidence type="ECO:0000256" key="1">
    <source>
        <dbReference type="ARBA" id="ARBA00022723"/>
    </source>
</evidence>
<dbReference type="InterPro" id="IPR051785">
    <property type="entry name" value="MMCE/EMCE_epimerase"/>
</dbReference>
<evidence type="ECO:0000313" key="3">
    <source>
        <dbReference type="EMBL" id="MCX2974843.1"/>
    </source>
</evidence>
<dbReference type="SUPFAM" id="SSF54593">
    <property type="entry name" value="Glyoxalase/Bleomycin resistance protein/Dihydroxybiphenyl dioxygenase"/>
    <property type="match status" value="1"/>
</dbReference>
<sequence length="224" mass="24586">MIMFSAFDHLLINVPNIATANAEYSVLLGQPITANMVRLGNVDIRLQEVSQTTQPRLAALALQDKDLAPNEPRALNGGPRGIPLLHANSRDCAYHDDTPSDTGIYAVDHLVLQTADAQACIDLFRDQLGLRLALDQEVPEWGGRMLFFRLGKMTLEVIQNLDKPPPTDFFWGITFLCKNIDQTVASLDALGVVHSPIRKGRKPGTRVSTIKSHCLGLPTLLIGQ</sequence>
<feature type="domain" description="VOC" evidence="2">
    <location>
        <begin position="106"/>
        <end position="224"/>
    </location>
</feature>
<dbReference type="Proteomes" id="UP001143307">
    <property type="component" value="Unassembled WGS sequence"/>
</dbReference>
<dbReference type="Pfam" id="PF13669">
    <property type="entry name" value="Glyoxalase_4"/>
    <property type="match status" value="1"/>
</dbReference>
<dbReference type="EMBL" id="SHNP01000005">
    <property type="protein sequence ID" value="MCX2974843.1"/>
    <property type="molecule type" value="Genomic_DNA"/>
</dbReference>
<evidence type="ECO:0000259" key="2">
    <source>
        <dbReference type="PROSITE" id="PS51819"/>
    </source>
</evidence>
<dbReference type="PANTHER" id="PTHR43048:SF3">
    <property type="entry name" value="METHYLMALONYL-COA EPIMERASE, MITOCHONDRIAL"/>
    <property type="match status" value="1"/>
</dbReference>
<keyword evidence="4" id="KW-1185">Reference proteome</keyword>
<dbReference type="InterPro" id="IPR029068">
    <property type="entry name" value="Glyas_Bleomycin-R_OHBP_Dase"/>
</dbReference>
<accession>A0ABT3SXW1</accession>